<dbReference type="AlphaFoldDB" id="A0A445FZ21"/>
<feature type="compositionally biased region" description="Basic and acidic residues" evidence="1">
    <location>
        <begin position="51"/>
        <end position="67"/>
    </location>
</feature>
<dbReference type="EMBL" id="QZWG01000018">
    <property type="protein sequence ID" value="RZB54177.1"/>
    <property type="molecule type" value="Genomic_DNA"/>
</dbReference>
<name>A0A445FZ21_GLYSO</name>
<evidence type="ECO:0000313" key="3">
    <source>
        <dbReference type="Proteomes" id="UP000289340"/>
    </source>
</evidence>
<keyword evidence="3" id="KW-1185">Reference proteome</keyword>
<sequence>MAGGIDMSLDDIMKRSAAAVASRCRFTARQKSMVALPEMVLEESGAAKIESGTKIDRVPEGDKEKKQ</sequence>
<accession>A0A445FZ21</accession>
<dbReference type="Proteomes" id="UP000289340">
    <property type="component" value="Chromosome 18"/>
</dbReference>
<evidence type="ECO:0000313" key="2">
    <source>
        <dbReference type="EMBL" id="RZB54177.1"/>
    </source>
</evidence>
<reference evidence="2 3" key="1">
    <citation type="submission" date="2018-09" db="EMBL/GenBank/DDBJ databases">
        <title>A high-quality reference genome of wild soybean provides a powerful tool to mine soybean genomes.</title>
        <authorList>
            <person name="Xie M."/>
            <person name="Chung C.Y.L."/>
            <person name="Li M.-W."/>
            <person name="Wong F.-L."/>
            <person name="Chan T.-F."/>
            <person name="Lam H.-M."/>
        </authorList>
    </citation>
    <scope>NUCLEOTIDE SEQUENCE [LARGE SCALE GENOMIC DNA]</scope>
    <source>
        <strain evidence="3">cv. W05</strain>
        <tissue evidence="2">Hypocotyl of etiolated seedlings</tissue>
    </source>
</reference>
<proteinExistence type="predicted"/>
<comment type="caution">
    <text evidence="2">The sequence shown here is derived from an EMBL/GenBank/DDBJ whole genome shotgun (WGS) entry which is preliminary data.</text>
</comment>
<protein>
    <submittedName>
        <fullName evidence="2">THO complex subunit 4B isoform B</fullName>
    </submittedName>
</protein>
<feature type="region of interest" description="Disordered" evidence="1">
    <location>
        <begin position="46"/>
        <end position="67"/>
    </location>
</feature>
<organism evidence="2 3">
    <name type="scientific">Glycine soja</name>
    <name type="common">Wild soybean</name>
    <dbReference type="NCBI Taxonomy" id="3848"/>
    <lineage>
        <taxon>Eukaryota</taxon>
        <taxon>Viridiplantae</taxon>
        <taxon>Streptophyta</taxon>
        <taxon>Embryophyta</taxon>
        <taxon>Tracheophyta</taxon>
        <taxon>Spermatophyta</taxon>
        <taxon>Magnoliopsida</taxon>
        <taxon>eudicotyledons</taxon>
        <taxon>Gunneridae</taxon>
        <taxon>Pentapetalae</taxon>
        <taxon>rosids</taxon>
        <taxon>fabids</taxon>
        <taxon>Fabales</taxon>
        <taxon>Fabaceae</taxon>
        <taxon>Papilionoideae</taxon>
        <taxon>50 kb inversion clade</taxon>
        <taxon>NPAAA clade</taxon>
        <taxon>indigoferoid/millettioid clade</taxon>
        <taxon>Phaseoleae</taxon>
        <taxon>Glycine</taxon>
        <taxon>Glycine subgen. Soja</taxon>
    </lineage>
</organism>
<gene>
    <name evidence="2" type="ORF">D0Y65_049882</name>
</gene>
<evidence type="ECO:0000256" key="1">
    <source>
        <dbReference type="SAM" id="MobiDB-lite"/>
    </source>
</evidence>